<dbReference type="EMBL" id="LT575490">
    <property type="protein sequence ID" value="SAY44016.1"/>
    <property type="molecule type" value="Genomic_DNA"/>
</dbReference>
<proteinExistence type="predicted"/>
<reference evidence="3" key="1">
    <citation type="submission" date="2016-05" db="EMBL/GenBank/DDBJ databases">
        <authorList>
            <person name="Cock P.J.A."/>
            <person name="Cock P.J.A."/>
        </authorList>
    </citation>
    <scope>NUCLEOTIDE SEQUENCE</scope>
    <source>
        <strain evidence="3">PWN146_assembly</strain>
    </source>
</reference>
<dbReference type="InterPro" id="IPR053728">
    <property type="entry name" value="Alginate_Permeability_Chnl"/>
</dbReference>
<evidence type="ECO:0000313" key="3">
    <source>
        <dbReference type="EMBL" id="SAY44016.1"/>
    </source>
</evidence>
<feature type="domain" description="Alginate export" evidence="2">
    <location>
        <begin position="38"/>
        <end position="414"/>
    </location>
</feature>
<sequence>MMKRTLPALLLFSTLPALAAEPAASSWKNIPLGDAATLSFDGSLRERYEWTDQRDLSGGRDDTFMQRLLIGARLDYGDYFGAYVQVGSSLATPRDRGRKPTDEDHAYLGQGYVDLKLPTAYGLGTLRVGRQEIALGSLHLLGTRDGPNVRRSFDAIRASWAKDKNRLDAFIGHPVTLKTGSFDDDTDNSQKVWGLYGTTPLTALASSLDLYTFGFEDNDVHYAQLSGQERRYTVGARIFGTAQGFDWDNEAAWQFGSAEQRDIRAWSASAHAGYTVNDWRWQPRFGGKIGIASGDKNGHDGQLNTFNAMYPKLPYLTENGLVAPANLIAIHPSVTITPWQTLSIDFSWDALWRQRREDAFYLGPMRPVKGSAQGSRFIGNQYQVETTWTPRSELQFKVAYVYFDVSNSLQQHAGLKNMNFVLAQGTYRF</sequence>
<dbReference type="Pfam" id="PF13372">
    <property type="entry name" value="Alginate_exp"/>
    <property type="match status" value="1"/>
</dbReference>
<keyword evidence="1" id="KW-0732">Signal</keyword>
<dbReference type="AlphaFoldDB" id="A0A1C3HG41"/>
<feature type="chain" id="PRO_5008675231" description="Alginate export domain-containing protein" evidence="1">
    <location>
        <begin position="20"/>
        <end position="429"/>
    </location>
</feature>
<gene>
    <name evidence="3" type="ORF">PWN146_02713</name>
</gene>
<evidence type="ECO:0000256" key="1">
    <source>
        <dbReference type="SAM" id="SignalP"/>
    </source>
</evidence>
<name>A0A1C3HG41_SERMA</name>
<dbReference type="Gene3D" id="2.40.160.100">
    <property type="match status" value="1"/>
</dbReference>
<organism evidence="3">
    <name type="scientific">Serratia marcescens</name>
    <dbReference type="NCBI Taxonomy" id="615"/>
    <lineage>
        <taxon>Bacteria</taxon>
        <taxon>Pseudomonadati</taxon>
        <taxon>Pseudomonadota</taxon>
        <taxon>Gammaproteobacteria</taxon>
        <taxon>Enterobacterales</taxon>
        <taxon>Yersiniaceae</taxon>
        <taxon>Serratia</taxon>
    </lineage>
</organism>
<protein>
    <recommendedName>
        <fullName evidence="2">Alginate export domain-containing protein</fullName>
    </recommendedName>
</protein>
<feature type="signal peptide" evidence="1">
    <location>
        <begin position="1"/>
        <end position="19"/>
    </location>
</feature>
<evidence type="ECO:0000259" key="2">
    <source>
        <dbReference type="Pfam" id="PF13372"/>
    </source>
</evidence>
<accession>A0A1C3HG41</accession>
<dbReference type="InterPro" id="IPR025388">
    <property type="entry name" value="Alginate_export_dom"/>
</dbReference>